<accession>A0A452IVE3</accession>
<evidence type="ECO:0000256" key="2">
    <source>
        <dbReference type="SAM" id="MobiDB-lite"/>
    </source>
</evidence>
<feature type="compositionally biased region" description="Low complexity" evidence="2">
    <location>
        <begin position="928"/>
        <end position="951"/>
    </location>
</feature>
<evidence type="ECO:0000313" key="3">
    <source>
        <dbReference type="Ensembl" id="ENSGAGP00000032089.1"/>
    </source>
</evidence>
<reference evidence="3" key="2">
    <citation type="submission" date="2025-08" db="UniProtKB">
        <authorList>
            <consortium name="Ensembl"/>
        </authorList>
    </citation>
    <scope>IDENTIFICATION</scope>
</reference>
<reference evidence="3" key="3">
    <citation type="submission" date="2025-09" db="UniProtKB">
        <authorList>
            <consortium name="Ensembl"/>
        </authorList>
    </citation>
    <scope>IDENTIFICATION</scope>
</reference>
<feature type="compositionally biased region" description="Pro residues" evidence="2">
    <location>
        <begin position="900"/>
        <end position="911"/>
    </location>
</feature>
<name>A0A452IVE3_9SAUR</name>
<dbReference type="Proteomes" id="UP000291020">
    <property type="component" value="Unassembled WGS sequence"/>
</dbReference>
<dbReference type="PANTHER" id="PTHR45920:SF7">
    <property type="entry name" value="FORMIN-G"/>
    <property type="match status" value="1"/>
</dbReference>
<dbReference type="PRINTS" id="PR00828">
    <property type="entry name" value="FORMIN"/>
</dbReference>
<keyword evidence="1" id="KW-0175">Coiled coil</keyword>
<dbReference type="GO" id="GO:0051015">
    <property type="term" value="F:actin filament binding"/>
    <property type="evidence" value="ECO:0007669"/>
    <property type="project" value="TreeGrafter"/>
</dbReference>
<evidence type="ECO:0000256" key="1">
    <source>
        <dbReference type="SAM" id="Coils"/>
    </source>
</evidence>
<feature type="coiled-coil region" evidence="1">
    <location>
        <begin position="753"/>
        <end position="812"/>
    </location>
</feature>
<dbReference type="GO" id="GO:0045010">
    <property type="term" value="P:actin nucleation"/>
    <property type="evidence" value="ECO:0007669"/>
    <property type="project" value="InterPro"/>
</dbReference>
<keyword evidence="4" id="KW-1185">Reference proteome</keyword>
<dbReference type="GO" id="GO:0005737">
    <property type="term" value="C:cytoplasm"/>
    <property type="evidence" value="ECO:0007669"/>
    <property type="project" value="TreeGrafter"/>
</dbReference>
<evidence type="ECO:0000313" key="4">
    <source>
        <dbReference type="Proteomes" id="UP000291020"/>
    </source>
</evidence>
<sequence length="1099" mass="123250">MEGTHTTLQLHRPIMELCFVSFYLPKGKVRGFTYKGCVTLDKSNKRFHNCHQVREGSERAEPREQPYENVEDIFLKQTATKDILTELYKLTAEKERLLANLLSSHNILGIKMGNQEGKLQNVSGGLKFKDDLLSFKDQQEIFLGSTDQKSSLRNKKMRKTGRRRESLEEFINKKMKKKIHGNLEPSLLNRTDMQLGNKRTFPTKFSAGSSPDSFSNSSWQTVEDQDDLPFDMNIPPERWRKDGYFLECSGTLKSETDLSDSLSEYDSKVYGSCITHPSAGLLGDAEGTLKVMKVEHSSPLLNSFQDSLSNRFEALNKTAAAESLHGYEYTEQTYSKKPTVRVVAKVQDLRACMQKVIKTHTESDDNLSYTDTQEDKESVTPILPEVCSEFITKAAVFSIGEAAVDSKYTVMQEKECNGCVLQCKEERLQITDESCNLVGAVNKTLLKIIQNDSLDEAAEWKRLQQITRADKNLPGSMYDKRATVPQESNKGLFLNLPIHLRTDISQTSTNIKPEEKRLLSPSLVAVCNVFNNSGSNAHKQMSPIPSPLSSSLPSPQLHQGILPLPTQNTEEESVLNDYRSGRHNATNLSFANDLESQCYLKFPEFGELGFFIRQPGLHQHTTGEHLEKCTIQEKLTTQIQQQLCTGIPAETALKDDFTEQPTNIDVTNRDEDVWVLGCRLGQSVPFADYNEGESVDRNILHLRLDLNPDLNPSEQDDKTPGKLQAVWPPPEINDGKEKVGLKYTEAEYHAAILQLKRENKEEVENLKSQFELQIFHIRGEHAVSNTKLEETIANLKNELENKLNRRNEEVKDVCVSTEDDNPPKTYRNVYIQTDRETFIKPSKEENIPVKNNQVVPKKLNISSLNRSISAPNDNKEPCHCTQISESLASCEQKPMSVSLTPPPPPPPPPRLPELSLPALVSPPPPLLPDLASTPLTSQFGSGPLPLPSGCGNPPPPPLLPPPPPPLPGLGPPGPPPLPGSGPPPPPPPPGFFFNSILSSNQGPRKPAIEPNCPMKPLYWTRIQIKDSSKTSIPTLWDSLEEPDIVDTSEFEYLFSKDAVQEKRKCLSESYEKKTKAKKVYILFHNYILFIECVHVSVLK</sequence>
<dbReference type="PANTHER" id="PTHR45920">
    <property type="entry name" value="FORMIN HOMOLOGY 2 DOMAIN CONTAINING, ISOFORM I"/>
    <property type="match status" value="1"/>
</dbReference>
<dbReference type="Gene3D" id="1.20.58.2220">
    <property type="entry name" value="Formin, FH2 domain"/>
    <property type="match status" value="1"/>
</dbReference>
<feature type="compositionally biased region" description="Pro residues" evidence="2">
    <location>
        <begin position="952"/>
        <end position="990"/>
    </location>
</feature>
<dbReference type="GO" id="GO:0005884">
    <property type="term" value="C:actin filament"/>
    <property type="evidence" value="ECO:0007669"/>
    <property type="project" value="InterPro"/>
</dbReference>
<feature type="region of interest" description="Disordered" evidence="2">
    <location>
        <begin position="891"/>
        <end position="996"/>
    </location>
</feature>
<dbReference type="GO" id="GO:0030866">
    <property type="term" value="P:cortical actin cytoskeleton organization"/>
    <property type="evidence" value="ECO:0007669"/>
    <property type="project" value="TreeGrafter"/>
</dbReference>
<dbReference type="InterPro" id="IPR001265">
    <property type="entry name" value="Formin_Cappuccino_subfam"/>
</dbReference>
<dbReference type="Ensembl" id="ENSGAGT00000036385.1">
    <property type="protein sequence ID" value="ENSGAGP00000032089.1"/>
    <property type="gene ID" value="ENSGAGG00000023000.1"/>
</dbReference>
<organism evidence="3 4">
    <name type="scientific">Gopherus agassizii</name>
    <name type="common">Agassiz's desert tortoise</name>
    <dbReference type="NCBI Taxonomy" id="38772"/>
    <lineage>
        <taxon>Eukaryota</taxon>
        <taxon>Metazoa</taxon>
        <taxon>Chordata</taxon>
        <taxon>Craniata</taxon>
        <taxon>Vertebrata</taxon>
        <taxon>Euteleostomi</taxon>
        <taxon>Archelosauria</taxon>
        <taxon>Testudinata</taxon>
        <taxon>Testudines</taxon>
        <taxon>Cryptodira</taxon>
        <taxon>Durocryptodira</taxon>
        <taxon>Testudinoidea</taxon>
        <taxon>Testudinidae</taxon>
        <taxon>Gopherus</taxon>
    </lineage>
</organism>
<protein>
    <submittedName>
        <fullName evidence="3">Uncharacterized protein</fullName>
    </submittedName>
</protein>
<dbReference type="InterPro" id="IPR042201">
    <property type="entry name" value="FH2_Formin_sf"/>
</dbReference>
<dbReference type="STRING" id="38772.ENSGAGP00000032089"/>
<proteinExistence type="predicted"/>
<feature type="region of interest" description="Disordered" evidence="2">
    <location>
        <begin position="709"/>
        <end position="731"/>
    </location>
</feature>
<reference evidence="4" key="1">
    <citation type="journal article" date="2017" name="PLoS ONE">
        <title>The Agassiz's desert tortoise genome provides a resource for the conservation of a threatened species.</title>
        <authorList>
            <person name="Tollis M."/>
            <person name="DeNardo D.F."/>
            <person name="Cornelius J.A."/>
            <person name="Dolby G.A."/>
            <person name="Edwards T."/>
            <person name="Henen B.T."/>
            <person name="Karl A.E."/>
            <person name="Murphy R.W."/>
            <person name="Kusumi K."/>
        </authorList>
    </citation>
    <scope>NUCLEOTIDE SEQUENCE [LARGE SCALE GENOMIC DNA]</scope>
</reference>
<dbReference type="GO" id="GO:0008017">
    <property type="term" value="F:microtubule binding"/>
    <property type="evidence" value="ECO:0007669"/>
    <property type="project" value="InterPro"/>
</dbReference>
<dbReference type="AlphaFoldDB" id="A0A452IVE3"/>